<evidence type="ECO:0000313" key="3">
    <source>
        <dbReference type="EMBL" id="NBZ88510.1"/>
    </source>
</evidence>
<sequence>MIISPPKPQTREGLTSLALSDAGGITQFGLHLETLAPGARTGQRHWHSAEDEMLYLLAGEATLLDDDGETPMQPGQAACFRRGDANAHAMANRGDLPCTWVMLGTRALGDICTYEDGSRQVNTATNWQVESAQGARLRGGPLPPHLLNLAEPWGAPSPDAPRVIRPGAPMTSRGYVHPILGGGLGDYDYHLLSDPGGLTQIGAFVEILPPGSRSSFRHWHAEEDEFALVLNGHPTLVEDRETRLSPGDALAWPKGSGPAHCLRNDSDQAVSYLVAGTRLPRDAVHYPDHDLIGHKDGAARRFTHADGRPRGAV</sequence>
<dbReference type="PANTHER" id="PTHR35848:SF9">
    <property type="entry name" value="SLL1358 PROTEIN"/>
    <property type="match status" value="1"/>
</dbReference>
<organism evidence="3 4">
    <name type="scientific">Stagnihabitans tardus</name>
    <dbReference type="NCBI Taxonomy" id="2699202"/>
    <lineage>
        <taxon>Bacteria</taxon>
        <taxon>Pseudomonadati</taxon>
        <taxon>Pseudomonadota</taxon>
        <taxon>Alphaproteobacteria</taxon>
        <taxon>Rhodobacterales</taxon>
        <taxon>Paracoccaceae</taxon>
        <taxon>Stagnihabitans</taxon>
    </lineage>
</organism>
<evidence type="ECO:0000259" key="2">
    <source>
        <dbReference type="Pfam" id="PF07883"/>
    </source>
</evidence>
<protein>
    <submittedName>
        <fullName evidence="3">Cupin domain-containing protein</fullName>
    </submittedName>
</protein>
<dbReference type="PANTHER" id="PTHR35848">
    <property type="entry name" value="OXALATE-BINDING PROTEIN"/>
    <property type="match status" value="1"/>
</dbReference>
<reference evidence="3" key="1">
    <citation type="submission" date="2020-01" db="EMBL/GenBank/DDBJ databases">
        <authorList>
            <person name="Chen W.-M."/>
        </authorList>
    </citation>
    <scope>NUCLEOTIDE SEQUENCE</scope>
    <source>
        <strain evidence="3">CYK-10</strain>
    </source>
</reference>
<dbReference type="InterPro" id="IPR011051">
    <property type="entry name" value="RmlC_Cupin_sf"/>
</dbReference>
<dbReference type="RefSeq" id="WP_168775323.1">
    <property type="nucleotide sequence ID" value="NZ_JAABNR010000011.1"/>
</dbReference>
<dbReference type="InterPro" id="IPR013096">
    <property type="entry name" value="Cupin_2"/>
</dbReference>
<dbReference type="InterPro" id="IPR014710">
    <property type="entry name" value="RmlC-like_jellyroll"/>
</dbReference>
<evidence type="ECO:0000256" key="1">
    <source>
        <dbReference type="ARBA" id="ARBA00022723"/>
    </source>
</evidence>
<dbReference type="Gene3D" id="2.60.120.10">
    <property type="entry name" value="Jelly Rolls"/>
    <property type="match status" value="2"/>
</dbReference>
<name>A0AAE4YEN1_9RHOB</name>
<keyword evidence="1" id="KW-0479">Metal-binding</keyword>
<feature type="domain" description="Cupin type-2" evidence="2">
    <location>
        <begin position="32"/>
        <end position="103"/>
    </location>
</feature>
<dbReference type="CDD" id="cd02224">
    <property type="entry name" value="cupin_SPO2919-like"/>
    <property type="match status" value="2"/>
</dbReference>
<evidence type="ECO:0000313" key="4">
    <source>
        <dbReference type="Proteomes" id="UP001193501"/>
    </source>
</evidence>
<comment type="caution">
    <text evidence="3">The sequence shown here is derived from an EMBL/GenBank/DDBJ whole genome shotgun (WGS) entry which is preliminary data.</text>
</comment>
<dbReference type="InterPro" id="IPR051610">
    <property type="entry name" value="GPI/OXD"/>
</dbReference>
<proteinExistence type="predicted"/>
<feature type="domain" description="Cupin type-2" evidence="2">
    <location>
        <begin position="205"/>
        <end position="274"/>
    </location>
</feature>
<dbReference type="Proteomes" id="UP001193501">
    <property type="component" value="Unassembled WGS sequence"/>
</dbReference>
<dbReference type="SUPFAM" id="SSF51182">
    <property type="entry name" value="RmlC-like cupins"/>
    <property type="match status" value="2"/>
</dbReference>
<dbReference type="EMBL" id="JAABNR010000011">
    <property type="protein sequence ID" value="NBZ88510.1"/>
    <property type="molecule type" value="Genomic_DNA"/>
</dbReference>
<accession>A0AAE4YEN1</accession>
<dbReference type="Pfam" id="PF07883">
    <property type="entry name" value="Cupin_2"/>
    <property type="match status" value="2"/>
</dbReference>
<dbReference type="AlphaFoldDB" id="A0AAE4YEN1"/>
<dbReference type="GO" id="GO:0046872">
    <property type="term" value="F:metal ion binding"/>
    <property type="evidence" value="ECO:0007669"/>
    <property type="project" value="UniProtKB-KW"/>
</dbReference>
<gene>
    <name evidence="3" type="ORF">GV832_13030</name>
</gene>
<keyword evidence="4" id="KW-1185">Reference proteome</keyword>